<reference evidence="2 3" key="1">
    <citation type="submission" date="2018-06" db="EMBL/GenBank/DDBJ databases">
        <title>Genomic insight into two independent archaeal endosymbiosis events.</title>
        <authorList>
            <person name="Lind A.E."/>
            <person name="Lewis W.H."/>
            <person name="Spang A."/>
            <person name="Guy L."/>
            <person name="Embley M.T."/>
            <person name="Ettema T.J.G."/>
        </authorList>
    </citation>
    <scope>NUCLEOTIDE SEQUENCE [LARGE SCALE GENOMIC DNA]</scope>
    <source>
        <strain evidence="2">NOE</strain>
    </source>
</reference>
<dbReference type="SUPFAM" id="SSF46548">
    <property type="entry name" value="alpha-helical ferredoxin"/>
    <property type="match status" value="1"/>
</dbReference>
<dbReference type="AlphaFoldDB" id="A0A366MC05"/>
<evidence type="ECO:0000259" key="1">
    <source>
        <dbReference type="PROSITE" id="PS51379"/>
    </source>
</evidence>
<organism evidence="2 3">
    <name type="scientific">Candidatus Methanobinarius endosymbioticus</name>
    <dbReference type="NCBI Taxonomy" id="2006182"/>
    <lineage>
        <taxon>Archaea</taxon>
        <taxon>Methanobacteriati</taxon>
        <taxon>Methanobacteriota</taxon>
        <taxon>Methanomada group</taxon>
        <taxon>Methanobacteria</taxon>
        <taxon>Methanobacteriales</taxon>
        <taxon>Methanobacteriaceae</taxon>
        <taxon>Candidatus Methanobinarius</taxon>
    </lineage>
</organism>
<dbReference type="SUPFAM" id="SSF51430">
    <property type="entry name" value="NAD(P)-linked oxidoreductase"/>
    <property type="match status" value="1"/>
</dbReference>
<dbReference type="Proteomes" id="UP000253099">
    <property type="component" value="Unassembled WGS sequence"/>
</dbReference>
<dbReference type="InterPro" id="IPR053135">
    <property type="entry name" value="AKR2_Oxidoreductase"/>
</dbReference>
<dbReference type="InterPro" id="IPR023210">
    <property type="entry name" value="NADP_OxRdtase_dom"/>
</dbReference>
<dbReference type="Gene3D" id="3.20.20.100">
    <property type="entry name" value="NADP-dependent oxidoreductase domain"/>
    <property type="match status" value="1"/>
</dbReference>
<keyword evidence="3" id="KW-1185">Reference proteome</keyword>
<dbReference type="GO" id="GO:0016491">
    <property type="term" value="F:oxidoreductase activity"/>
    <property type="evidence" value="ECO:0007669"/>
    <property type="project" value="UniProtKB-ARBA"/>
</dbReference>
<dbReference type="PANTHER" id="PTHR43312:SF1">
    <property type="entry name" value="NADP-DEPENDENT OXIDOREDUCTASE DOMAIN-CONTAINING PROTEIN"/>
    <property type="match status" value="1"/>
</dbReference>
<dbReference type="EMBL" id="NIZT01000029">
    <property type="protein sequence ID" value="RBQ23059.1"/>
    <property type="molecule type" value="Genomic_DNA"/>
</dbReference>
<evidence type="ECO:0000313" key="3">
    <source>
        <dbReference type="Proteomes" id="UP000253099"/>
    </source>
</evidence>
<gene>
    <name evidence="2" type="ORF">ALNOE001_11820</name>
</gene>
<dbReference type="InterPro" id="IPR017900">
    <property type="entry name" value="4Fe4S_Fe_S_CS"/>
</dbReference>
<dbReference type="InterPro" id="IPR036812">
    <property type="entry name" value="NAD(P)_OxRdtase_dom_sf"/>
</dbReference>
<proteinExistence type="predicted"/>
<accession>A0A366MC05</accession>
<dbReference type="InterPro" id="IPR017896">
    <property type="entry name" value="4Fe4S_Fe-S-bd"/>
</dbReference>
<evidence type="ECO:0000313" key="2">
    <source>
        <dbReference type="EMBL" id="RBQ23059.1"/>
    </source>
</evidence>
<dbReference type="Pfam" id="PF00248">
    <property type="entry name" value="Aldo_ket_red"/>
    <property type="match status" value="1"/>
</dbReference>
<feature type="domain" description="4Fe-4S ferredoxin-type" evidence="1">
    <location>
        <begin position="343"/>
        <end position="372"/>
    </location>
</feature>
<protein>
    <recommendedName>
        <fullName evidence="1">4Fe-4S ferredoxin-type domain-containing protein</fullName>
    </recommendedName>
</protein>
<sequence length="380" mass="42546">MKYRKIGNTGMSASIIGLGTEFLDGKPYSVVEETINTALENDINIFDVFMPGEEVRKNIGKAIGDRRKNVIIQGHIGSVDLNQQYDISRDLHTCEKYFEGLMENLGTDYIDIGMLFFMDTEEELEKLHTNGIIDYALELKEKGIIKSIGTSSHNPKVAKKVLETGIVDLLMFSINPAFDMTSPDINVLEEIEELGKKQLFTVDSERKELYKYCEQQNIAITAMKAFGGGVILSKDDSPFKKEMTPVQCIDYVLSRPGAISAMVGCESVEQVEESMKYLNSTPEERDYIDIISEYQEGFDGKCVYCNHCQPCPSNIDIAMVNKYLDIAILDTNKIPPSIIQHYKSLPVNGTDCIACGNCEEKCPFSVPVIKNMEKAAKLLE</sequence>
<name>A0A366MC05_9EURY</name>
<dbReference type="PROSITE" id="PS51379">
    <property type="entry name" value="4FE4S_FER_2"/>
    <property type="match status" value="1"/>
</dbReference>
<dbReference type="CDD" id="cd19100">
    <property type="entry name" value="AKR_unchar"/>
    <property type="match status" value="1"/>
</dbReference>
<dbReference type="PANTHER" id="PTHR43312">
    <property type="entry name" value="D-THREO-ALDOSE 1-DEHYDROGENASE"/>
    <property type="match status" value="1"/>
</dbReference>
<comment type="caution">
    <text evidence="2">The sequence shown here is derived from an EMBL/GenBank/DDBJ whole genome shotgun (WGS) entry which is preliminary data.</text>
</comment>
<dbReference type="PROSITE" id="PS00198">
    <property type="entry name" value="4FE4S_FER_1"/>
    <property type="match status" value="1"/>
</dbReference>